<proteinExistence type="predicted"/>
<keyword evidence="1" id="KW-0732">Signal</keyword>
<reference evidence="2 3" key="1">
    <citation type="submission" date="2024-06" db="EMBL/GenBank/DDBJ databases">
        <authorList>
            <person name="Tuo L."/>
        </authorList>
    </citation>
    <scope>NUCLEOTIDE SEQUENCE [LARGE SCALE GENOMIC DNA]</scope>
    <source>
        <strain evidence="2 3">ZMM04-5</strain>
    </source>
</reference>
<gene>
    <name evidence="2" type="ORF">ABUE31_09390</name>
</gene>
<evidence type="ECO:0000256" key="1">
    <source>
        <dbReference type="SAM" id="SignalP"/>
    </source>
</evidence>
<keyword evidence="3" id="KW-1185">Reference proteome</keyword>
<feature type="signal peptide" evidence="1">
    <location>
        <begin position="1"/>
        <end position="20"/>
    </location>
</feature>
<feature type="chain" id="PRO_5046829454" evidence="1">
    <location>
        <begin position="21"/>
        <end position="60"/>
    </location>
</feature>
<dbReference type="RefSeq" id="WP_367723266.1">
    <property type="nucleotide sequence ID" value="NZ_JBFOCH010000008.1"/>
</dbReference>
<name>A0ABV3QYQ8_9HYPH</name>
<evidence type="ECO:0000313" key="3">
    <source>
        <dbReference type="Proteomes" id="UP001556196"/>
    </source>
</evidence>
<sequence>MRTMLVLACAMGLSVSVASADCAAHAKVTTAVDTETTVASVLPAQPVKQSTKAEEPSEAE</sequence>
<evidence type="ECO:0000313" key="2">
    <source>
        <dbReference type="EMBL" id="MEW9806194.1"/>
    </source>
</evidence>
<dbReference type="EMBL" id="JBFOCI010000002">
    <property type="protein sequence ID" value="MEW9806194.1"/>
    <property type="molecule type" value="Genomic_DNA"/>
</dbReference>
<dbReference type="Proteomes" id="UP001556196">
    <property type="component" value="Unassembled WGS sequence"/>
</dbReference>
<accession>A0ABV3QYQ8</accession>
<protein>
    <submittedName>
        <fullName evidence="2">Uncharacterized protein</fullName>
    </submittedName>
</protein>
<organism evidence="2 3">
    <name type="scientific">Mesorhizobium marinum</name>
    <dbReference type="NCBI Taxonomy" id="3228790"/>
    <lineage>
        <taxon>Bacteria</taxon>
        <taxon>Pseudomonadati</taxon>
        <taxon>Pseudomonadota</taxon>
        <taxon>Alphaproteobacteria</taxon>
        <taxon>Hyphomicrobiales</taxon>
        <taxon>Phyllobacteriaceae</taxon>
        <taxon>Mesorhizobium</taxon>
    </lineage>
</organism>
<comment type="caution">
    <text evidence="2">The sequence shown here is derived from an EMBL/GenBank/DDBJ whole genome shotgun (WGS) entry which is preliminary data.</text>
</comment>